<dbReference type="Gene3D" id="3.40.190.10">
    <property type="entry name" value="Periplasmic binding protein-like II"/>
    <property type="match status" value="2"/>
</dbReference>
<evidence type="ECO:0000256" key="2">
    <source>
        <dbReference type="ARBA" id="ARBA00004735"/>
    </source>
</evidence>
<dbReference type="InterPro" id="IPR022417">
    <property type="entry name" value="Porphobilin_deaminase_N"/>
</dbReference>
<evidence type="ECO:0000256" key="7">
    <source>
        <dbReference type="ARBA" id="ARBA00048169"/>
    </source>
</evidence>
<comment type="function">
    <text evidence="1 8">Tetrapolymerization of the monopyrrole PBG into the hydroxymethylbilane pre-uroporphyrinogen in several discrete steps.</text>
</comment>
<keyword evidence="6 8" id="KW-0627">Porphyrin biosynthesis</keyword>
<dbReference type="PIRSF" id="PIRSF001438">
    <property type="entry name" value="4pyrrol_synth_OHMeBilane_synth"/>
    <property type="match status" value="1"/>
</dbReference>
<dbReference type="InterPro" id="IPR022419">
    <property type="entry name" value="Porphobilin_deaminase_cofac_BS"/>
</dbReference>
<dbReference type="Gene3D" id="3.30.160.40">
    <property type="entry name" value="Porphobilinogen deaminase, C-terminal domain"/>
    <property type="match status" value="1"/>
</dbReference>
<dbReference type="HAMAP" id="MF_00260">
    <property type="entry name" value="Porphobil_deam"/>
    <property type="match status" value="1"/>
</dbReference>
<comment type="cofactor">
    <cofactor evidence="8">
        <name>dipyrromethane</name>
        <dbReference type="ChEBI" id="CHEBI:60342"/>
    </cofactor>
    <text evidence="8">Binds 1 dipyrromethane group covalently.</text>
</comment>
<dbReference type="NCBIfam" id="TIGR00212">
    <property type="entry name" value="hemC"/>
    <property type="match status" value="1"/>
</dbReference>
<evidence type="ECO:0000256" key="5">
    <source>
        <dbReference type="ARBA" id="ARBA00022679"/>
    </source>
</evidence>
<dbReference type="PANTHER" id="PTHR11557">
    <property type="entry name" value="PORPHOBILINOGEN DEAMINASE"/>
    <property type="match status" value="1"/>
</dbReference>
<dbReference type="AlphaFoldDB" id="A0A7S6UFK6"/>
<evidence type="ECO:0000256" key="6">
    <source>
        <dbReference type="ARBA" id="ARBA00023244"/>
    </source>
</evidence>
<comment type="similarity">
    <text evidence="3 8">Belongs to the HMBS family.</text>
</comment>
<evidence type="ECO:0000313" key="12">
    <source>
        <dbReference type="Proteomes" id="UP000594059"/>
    </source>
</evidence>
<evidence type="ECO:0000256" key="3">
    <source>
        <dbReference type="ARBA" id="ARBA00005638"/>
    </source>
</evidence>
<evidence type="ECO:0000256" key="8">
    <source>
        <dbReference type="HAMAP-Rule" id="MF_00260"/>
    </source>
</evidence>
<evidence type="ECO:0000256" key="1">
    <source>
        <dbReference type="ARBA" id="ARBA00002869"/>
    </source>
</evidence>
<gene>
    <name evidence="8 11" type="primary">hemC</name>
    <name evidence="11" type="ORF">INQ41_12210</name>
</gene>
<comment type="pathway">
    <text evidence="2">Porphyrin-containing compound metabolism; protoporphyrin-IX biosynthesis; coproporphyrinogen-III from 5-aminolevulinate: step 2/4.</text>
</comment>
<dbReference type="RefSeq" id="WP_193984846.1">
    <property type="nucleotide sequence ID" value="NZ_CP063656.1"/>
</dbReference>
<evidence type="ECO:0000313" key="11">
    <source>
        <dbReference type="EMBL" id="QOW19366.1"/>
    </source>
</evidence>
<keyword evidence="5 8" id="KW-0808">Transferase</keyword>
<organism evidence="11 12">
    <name type="scientific">Novilysobacter ciconiae</name>
    <dbReference type="NCBI Taxonomy" id="2781022"/>
    <lineage>
        <taxon>Bacteria</taxon>
        <taxon>Pseudomonadati</taxon>
        <taxon>Pseudomonadota</taxon>
        <taxon>Gammaproteobacteria</taxon>
        <taxon>Lysobacterales</taxon>
        <taxon>Lysobacteraceae</taxon>
        <taxon>Novilysobacter</taxon>
    </lineage>
</organism>
<dbReference type="GO" id="GO:0005737">
    <property type="term" value="C:cytoplasm"/>
    <property type="evidence" value="ECO:0007669"/>
    <property type="project" value="UniProtKB-UniRule"/>
</dbReference>
<keyword evidence="12" id="KW-1185">Reference proteome</keyword>
<dbReference type="FunFam" id="3.40.190.10:FF:000004">
    <property type="entry name" value="Porphobilinogen deaminase"/>
    <property type="match status" value="1"/>
</dbReference>
<dbReference type="PROSITE" id="PS00533">
    <property type="entry name" value="PORPHOBILINOGEN_DEAM"/>
    <property type="match status" value="1"/>
</dbReference>
<dbReference type="Proteomes" id="UP000594059">
    <property type="component" value="Chromosome"/>
</dbReference>
<dbReference type="Pfam" id="PF01379">
    <property type="entry name" value="Porphobil_deam"/>
    <property type="match status" value="1"/>
</dbReference>
<dbReference type="PANTHER" id="PTHR11557:SF0">
    <property type="entry name" value="PORPHOBILINOGEN DEAMINASE"/>
    <property type="match status" value="1"/>
</dbReference>
<dbReference type="EC" id="2.5.1.61" evidence="8"/>
<protein>
    <recommendedName>
        <fullName evidence="8">Porphobilinogen deaminase</fullName>
        <shortName evidence="8">PBG</shortName>
        <ecNumber evidence="8">2.5.1.61</ecNumber>
    </recommendedName>
    <alternativeName>
        <fullName evidence="8">Hydroxymethylbilane synthase</fullName>
        <shortName evidence="8">HMBS</shortName>
    </alternativeName>
    <alternativeName>
        <fullName evidence="8">Pre-uroporphyrinogen synthase</fullName>
    </alternativeName>
</protein>
<dbReference type="EMBL" id="CP063656">
    <property type="protein sequence ID" value="QOW19366.1"/>
    <property type="molecule type" value="Genomic_DNA"/>
</dbReference>
<dbReference type="CDD" id="cd13646">
    <property type="entry name" value="PBP2_EcHMBS_like"/>
    <property type="match status" value="1"/>
</dbReference>
<evidence type="ECO:0000256" key="4">
    <source>
        <dbReference type="ARBA" id="ARBA00011245"/>
    </source>
</evidence>
<dbReference type="KEGG" id="lcic:INQ41_12210"/>
<dbReference type="InterPro" id="IPR022418">
    <property type="entry name" value="Porphobilinogen_deaminase_C"/>
</dbReference>
<dbReference type="Pfam" id="PF03900">
    <property type="entry name" value="Porphobil_deamC"/>
    <property type="match status" value="1"/>
</dbReference>
<evidence type="ECO:0000259" key="10">
    <source>
        <dbReference type="Pfam" id="PF03900"/>
    </source>
</evidence>
<feature type="domain" description="Porphobilinogen deaminase C-terminal" evidence="10">
    <location>
        <begin position="224"/>
        <end position="293"/>
    </location>
</feature>
<evidence type="ECO:0000259" key="9">
    <source>
        <dbReference type="Pfam" id="PF01379"/>
    </source>
</evidence>
<comment type="catalytic activity">
    <reaction evidence="7 8">
        <text>4 porphobilinogen + H2O = hydroxymethylbilane + 4 NH4(+)</text>
        <dbReference type="Rhea" id="RHEA:13185"/>
        <dbReference type="ChEBI" id="CHEBI:15377"/>
        <dbReference type="ChEBI" id="CHEBI:28938"/>
        <dbReference type="ChEBI" id="CHEBI:57845"/>
        <dbReference type="ChEBI" id="CHEBI:58126"/>
        <dbReference type="EC" id="2.5.1.61"/>
    </reaction>
</comment>
<feature type="modified residue" description="S-(dipyrrolylmethanemethyl)cysteine" evidence="8">
    <location>
        <position position="240"/>
    </location>
</feature>
<dbReference type="PRINTS" id="PR00151">
    <property type="entry name" value="PORPHBDMNASE"/>
</dbReference>
<dbReference type="InterPro" id="IPR036803">
    <property type="entry name" value="Porphobilinogen_deaminase_C_sf"/>
</dbReference>
<name>A0A7S6UFK6_9GAMM</name>
<dbReference type="GO" id="GO:0004418">
    <property type="term" value="F:hydroxymethylbilane synthase activity"/>
    <property type="evidence" value="ECO:0007669"/>
    <property type="project" value="UniProtKB-UniRule"/>
</dbReference>
<dbReference type="SUPFAM" id="SSF54782">
    <property type="entry name" value="Porphobilinogen deaminase (hydroxymethylbilane synthase), C-terminal domain"/>
    <property type="match status" value="1"/>
</dbReference>
<dbReference type="FunFam" id="3.40.190.10:FF:000005">
    <property type="entry name" value="Porphobilinogen deaminase"/>
    <property type="match status" value="1"/>
</dbReference>
<dbReference type="UniPathway" id="UPA00251">
    <property type="reaction ID" value="UER00319"/>
</dbReference>
<dbReference type="SUPFAM" id="SSF53850">
    <property type="entry name" value="Periplasmic binding protein-like II"/>
    <property type="match status" value="1"/>
</dbReference>
<feature type="domain" description="Porphobilinogen deaminase N-terminal" evidence="9">
    <location>
        <begin position="4"/>
        <end position="210"/>
    </location>
</feature>
<comment type="subunit">
    <text evidence="4 8">Monomer.</text>
</comment>
<dbReference type="GO" id="GO:0006782">
    <property type="term" value="P:protoporphyrinogen IX biosynthetic process"/>
    <property type="evidence" value="ECO:0007669"/>
    <property type="project" value="UniProtKB-UniRule"/>
</dbReference>
<reference evidence="11 12" key="1">
    <citation type="submission" date="2020-10" db="EMBL/GenBank/DDBJ databases">
        <title>complete genome sequencing of Lysobacter sp. H21R20.</title>
        <authorList>
            <person name="Bae J.-W."/>
            <person name="Lee S.-Y."/>
        </authorList>
    </citation>
    <scope>NUCLEOTIDE SEQUENCE [LARGE SCALE GENOMIC DNA]</scope>
    <source>
        <strain evidence="11 12">H21R20</strain>
    </source>
</reference>
<dbReference type="InterPro" id="IPR000860">
    <property type="entry name" value="HemC"/>
</dbReference>
<proteinExistence type="inferred from homology"/>
<accession>A0A7S6UFK6</accession>
<comment type="miscellaneous">
    <text evidence="8">The porphobilinogen subunits are added to the dipyrromethane group.</text>
</comment>
<sequence>MTTLRIATRKSPLALWQSEHVATALRAAHPGLLVELVPMSTRGDEVLDRPLAAIGGKGLFLKELEVAMLRGEADCAVHSLKDVPMDLEPGFALPAILERADYADAFISNRFEDIGSLPQGAVVGTSSLRRQAQLRALRPDLQLRDLRGNVNTRLAKLDAGDYDAIVLACAGLHRLGLGDRIRSRLLVPDWLPAPAQGAIAIECRDDDPAIAALCAALDHAPTRTCVEAERAMNRALHGSCHVPVAGYAALDGDALSLHGMVGCAEDGRSVRAFSTGRADDPAAVGRDVAEGLLRQGAGEFLPPRD</sequence>